<protein>
    <submittedName>
        <fullName evidence="2">DNA invertase Pin-like site-specific DNA recombinase</fullName>
    </submittedName>
</protein>
<sequence length="113" mass="12299">MEPSFAIPVPVEAVWPKNKPQAARLKLVFSAAGNCSFDGELSSCEAVDEPNQRPEKSEVLQAVRSGKRAAAVILPQLRRRGVFVVANLIFTLHLIIAVLQKVISFIASKNNSC</sequence>
<comment type="caution">
    <text evidence="2">The sequence shown here is derived from an EMBL/GenBank/DDBJ whole genome shotgun (WGS) entry which is preliminary data.</text>
</comment>
<organism evidence="2 3">
    <name type="scientific">Thalassospira tepidiphila</name>
    <dbReference type="NCBI Taxonomy" id="393657"/>
    <lineage>
        <taxon>Bacteria</taxon>
        <taxon>Pseudomonadati</taxon>
        <taxon>Pseudomonadota</taxon>
        <taxon>Alphaproteobacteria</taxon>
        <taxon>Rhodospirillales</taxon>
        <taxon>Thalassospiraceae</taxon>
        <taxon>Thalassospira</taxon>
    </lineage>
</organism>
<keyword evidence="1" id="KW-0812">Transmembrane</keyword>
<proteinExistence type="predicted"/>
<keyword evidence="1" id="KW-1133">Transmembrane helix</keyword>
<keyword evidence="1" id="KW-0472">Membrane</keyword>
<evidence type="ECO:0000313" key="2">
    <source>
        <dbReference type="EMBL" id="NJB75247.1"/>
    </source>
</evidence>
<feature type="transmembrane region" description="Helical" evidence="1">
    <location>
        <begin position="82"/>
        <end position="107"/>
    </location>
</feature>
<gene>
    <name evidence="2" type="ORF">GGR96_002339</name>
</gene>
<dbReference type="RefSeq" id="WP_157097734.1">
    <property type="nucleotide sequence ID" value="NZ_BAAAEQ010000002.1"/>
</dbReference>
<keyword evidence="3" id="KW-1185">Reference proteome</keyword>
<evidence type="ECO:0000256" key="1">
    <source>
        <dbReference type="SAM" id="Phobius"/>
    </source>
</evidence>
<name>A0ABX0X120_9PROT</name>
<dbReference type="Proteomes" id="UP000556869">
    <property type="component" value="Unassembled WGS sequence"/>
</dbReference>
<evidence type="ECO:0000313" key="3">
    <source>
        <dbReference type="Proteomes" id="UP000556869"/>
    </source>
</evidence>
<reference evidence="2 3" key="1">
    <citation type="submission" date="2020-03" db="EMBL/GenBank/DDBJ databases">
        <title>Genomic Encyclopedia of Type Strains, Phase IV (KMG-IV): sequencing the most valuable type-strain genomes for metagenomic binning, comparative biology and taxonomic classification.</title>
        <authorList>
            <person name="Goeker M."/>
        </authorList>
    </citation>
    <scope>NUCLEOTIDE SEQUENCE [LARGE SCALE GENOMIC DNA]</scope>
    <source>
        <strain evidence="2 3">DSM 18888</strain>
    </source>
</reference>
<dbReference type="EMBL" id="JAATJD010000002">
    <property type="protein sequence ID" value="NJB75247.1"/>
    <property type="molecule type" value="Genomic_DNA"/>
</dbReference>
<accession>A0ABX0X120</accession>